<reference evidence="1 2" key="1">
    <citation type="submission" date="2018-07" db="EMBL/GenBank/DDBJ databases">
        <title>Section-level genome sequencing of Aspergillus section Nigri to investigate inter- and intra-species variation.</title>
        <authorList>
            <consortium name="DOE Joint Genome Institute"/>
            <person name="Vesth T.C."/>
            <person name="Nybo J.L."/>
            <person name="Theobald S."/>
            <person name="Frisvad J.C."/>
            <person name="Larsen T.O."/>
            <person name="Nielsen K.F."/>
            <person name="Hoof J.B."/>
            <person name="Brandl J."/>
            <person name="Salamov A."/>
            <person name="Riley R."/>
            <person name="Gladden J.M."/>
            <person name="Phatale P."/>
            <person name="Nielsen M.T."/>
            <person name="Lyhne E.K."/>
            <person name="Kogle M.E."/>
            <person name="Strasser K."/>
            <person name="McDonnell E."/>
            <person name="Barry K."/>
            <person name="Clum A."/>
            <person name="Chen C."/>
            <person name="Nolan M."/>
            <person name="Sandor L."/>
            <person name="Kuo A."/>
            <person name="Lipzen A."/>
            <person name="Hainaut M."/>
            <person name="Drula E."/>
            <person name="Tsang A."/>
            <person name="Magnuson J.K."/>
            <person name="Henrissat B."/>
            <person name="Wiebenga A."/>
            <person name="Simmons B.A."/>
            <person name="Makela M.R."/>
            <person name="De vries R.P."/>
            <person name="Grigoriev I.V."/>
            <person name="Mortensen U.H."/>
            <person name="Baker S.E."/>
            <person name="Andersen M.R."/>
        </authorList>
    </citation>
    <scope>NUCLEOTIDE SEQUENCE [LARGE SCALE GENOMIC DNA]</scope>
    <source>
        <strain evidence="1 2">ATCC 13157</strain>
    </source>
</reference>
<evidence type="ECO:0000313" key="2">
    <source>
        <dbReference type="Proteomes" id="UP000254937"/>
    </source>
</evidence>
<name>A0A370PT72_ASPPH</name>
<keyword evidence="2" id="KW-1185">Reference proteome</keyword>
<dbReference type="AlphaFoldDB" id="A0A370PT72"/>
<proteinExistence type="predicted"/>
<evidence type="ECO:0000313" key="1">
    <source>
        <dbReference type="EMBL" id="RDK45134.1"/>
    </source>
</evidence>
<organism evidence="1 2">
    <name type="scientific">Aspergillus phoenicis ATCC 13157</name>
    <dbReference type="NCBI Taxonomy" id="1353007"/>
    <lineage>
        <taxon>Eukaryota</taxon>
        <taxon>Fungi</taxon>
        <taxon>Dikarya</taxon>
        <taxon>Ascomycota</taxon>
        <taxon>Pezizomycotina</taxon>
        <taxon>Eurotiomycetes</taxon>
        <taxon>Eurotiomycetidae</taxon>
        <taxon>Eurotiales</taxon>
        <taxon>Aspergillaceae</taxon>
        <taxon>Aspergillus</taxon>
    </lineage>
</organism>
<dbReference type="Proteomes" id="UP000254937">
    <property type="component" value="Unassembled WGS sequence"/>
</dbReference>
<accession>A0A370PT72</accession>
<gene>
    <name evidence="1" type="ORF">M752DRAFT_291199</name>
</gene>
<protein>
    <submittedName>
        <fullName evidence="1">Uncharacterized protein</fullName>
    </submittedName>
</protein>
<sequence length="137" mass="15197">MEPLLFLSLLDLLKKELGIIRFASILVLGLISWQDREIRHPIDAVRPEQATFPFSSHLHASGTLARPPFFRRVKGGGEQVSKDDINGKLKVLPAELGVDCDEKPFTRDDSTIALADHRALIANLACLFNGVLRITLV</sequence>
<dbReference type="EMBL" id="KZ851848">
    <property type="protein sequence ID" value="RDK45134.1"/>
    <property type="molecule type" value="Genomic_DNA"/>
</dbReference>